<gene>
    <name evidence="8" type="ORF">GCM10007907_28410</name>
</gene>
<dbReference type="SUPFAM" id="SSF111369">
    <property type="entry name" value="HlyD-like secretion proteins"/>
    <property type="match status" value="1"/>
</dbReference>
<evidence type="ECO:0000256" key="4">
    <source>
        <dbReference type="SAM" id="SignalP"/>
    </source>
</evidence>
<comment type="subcellular location">
    <subcellularLocation>
        <location evidence="1">Cell envelope</location>
    </subcellularLocation>
</comment>
<comment type="similarity">
    <text evidence="2">Belongs to the membrane fusion protein (MFP) (TC 8.A.1) family.</text>
</comment>
<dbReference type="Gene3D" id="2.40.50.100">
    <property type="match status" value="1"/>
</dbReference>
<feature type="chain" id="PRO_5045160877" evidence="4">
    <location>
        <begin position="18"/>
        <end position="347"/>
    </location>
</feature>
<feature type="domain" description="Multidrug resistance protein MdtA-like barrel-sandwich hybrid" evidence="5">
    <location>
        <begin position="57"/>
        <end position="179"/>
    </location>
</feature>
<name>A0ABQ5YHK1_9NEIS</name>
<feature type="domain" description="CusB-like beta-barrel" evidence="6">
    <location>
        <begin position="190"/>
        <end position="262"/>
    </location>
</feature>
<dbReference type="InterPro" id="IPR058792">
    <property type="entry name" value="Beta-barrel_RND_2"/>
</dbReference>
<dbReference type="InterPro" id="IPR058627">
    <property type="entry name" value="MdtA-like_C"/>
</dbReference>
<sequence length="347" mass="37284">MMKRNLALLLAVATALAACGKTETPYEDVRPVRTVVVKPDGIATTASYSGEVRARREAQLGFRLAGQIVERYVELGQAVKAGQPLLRLDGRDVALQQASAKSQFDKARMDYERAQQLRGQGFVSQTNVDAAKVAFDAARSQYNLSSNQGGYTVLKAERAGVVTAINAEVGQVVAAGTPVVKIAEQGEREVVVSVPESRVEELRKAASLTVELWALPGKRYAGKLRELAPDTDPITRTYAARVSVVEADEALRLGMTANVRLPGDESLSGFTLPLTAIYDRDGQPKVWVVDSKTNRVSARPVQLAGVRNDVVLVASGLKAGETVVTAGAHLLHANQLVRLAESQLSRK</sequence>
<accession>A0ABQ5YHK1</accession>
<evidence type="ECO:0000259" key="7">
    <source>
        <dbReference type="Pfam" id="PF25967"/>
    </source>
</evidence>
<dbReference type="Proteomes" id="UP001156706">
    <property type="component" value="Unassembled WGS sequence"/>
</dbReference>
<evidence type="ECO:0000256" key="3">
    <source>
        <dbReference type="ARBA" id="ARBA00022448"/>
    </source>
</evidence>
<evidence type="ECO:0000313" key="9">
    <source>
        <dbReference type="Proteomes" id="UP001156706"/>
    </source>
</evidence>
<dbReference type="RefSeq" id="WP_284197141.1">
    <property type="nucleotide sequence ID" value="NZ_BSOG01000003.1"/>
</dbReference>
<dbReference type="Gene3D" id="1.10.287.470">
    <property type="entry name" value="Helix hairpin bin"/>
    <property type="match status" value="1"/>
</dbReference>
<reference evidence="9" key="1">
    <citation type="journal article" date="2019" name="Int. J. Syst. Evol. Microbiol.">
        <title>The Global Catalogue of Microorganisms (GCM) 10K type strain sequencing project: providing services to taxonomists for standard genome sequencing and annotation.</title>
        <authorList>
            <consortium name="The Broad Institute Genomics Platform"/>
            <consortium name="The Broad Institute Genome Sequencing Center for Infectious Disease"/>
            <person name="Wu L."/>
            <person name="Ma J."/>
        </authorList>
    </citation>
    <scope>NUCLEOTIDE SEQUENCE [LARGE SCALE GENOMIC DNA]</scope>
    <source>
        <strain evidence="9">NBRC 110044</strain>
    </source>
</reference>
<organism evidence="8 9">
    <name type="scientific">Chitinimonas prasina</name>
    <dbReference type="NCBI Taxonomy" id="1434937"/>
    <lineage>
        <taxon>Bacteria</taxon>
        <taxon>Pseudomonadati</taxon>
        <taxon>Pseudomonadota</taxon>
        <taxon>Betaproteobacteria</taxon>
        <taxon>Neisseriales</taxon>
        <taxon>Chitinibacteraceae</taxon>
        <taxon>Chitinimonas</taxon>
    </lineage>
</organism>
<keyword evidence="9" id="KW-1185">Reference proteome</keyword>
<dbReference type="EMBL" id="BSOG01000003">
    <property type="protein sequence ID" value="GLR14051.1"/>
    <property type="molecule type" value="Genomic_DNA"/>
</dbReference>
<dbReference type="PANTHER" id="PTHR30469:SF15">
    <property type="entry name" value="HLYD FAMILY OF SECRETION PROTEINS"/>
    <property type="match status" value="1"/>
</dbReference>
<evidence type="ECO:0000259" key="6">
    <source>
        <dbReference type="Pfam" id="PF25954"/>
    </source>
</evidence>
<keyword evidence="4" id="KW-0732">Signal</keyword>
<proteinExistence type="inferred from homology"/>
<evidence type="ECO:0000256" key="2">
    <source>
        <dbReference type="ARBA" id="ARBA00009477"/>
    </source>
</evidence>
<dbReference type="PANTHER" id="PTHR30469">
    <property type="entry name" value="MULTIDRUG RESISTANCE PROTEIN MDTA"/>
    <property type="match status" value="1"/>
</dbReference>
<dbReference type="Gene3D" id="2.40.420.20">
    <property type="match status" value="1"/>
</dbReference>
<dbReference type="Gene3D" id="2.40.30.170">
    <property type="match status" value="1"/>
</dbReference>
<evidence type="ECO:0000256" key="1">
    <source>
        <dbReference type="ARBA" id="ARBA00004196"/>
    </source>
</evidence>
<dbReference type="NCBIfam" id="TIGR01730">
    <property type="entry name" value="RND_mfp"/>
    <property type="match status" value="1"/>
</dbReference>
<comment type="caution">
    <text evidence="8">The sequence shown here is derived from an EMBL/GenBank/DDBJ whole genome shotgun (WGS) entry which is preliminary data.</text>
</comment>
<evidence type="ECO:0000259" key="5">
    <source>
        <dbReference type="Pfam" id="PF25917"/>
    </source>
</evidence>
<dbReference type="InterPro" id="IPR058625">
    <property type="entry name" value="MdtA-like_BSH"/>
</dbReference>
<protein>
    <submittedName>
        <fullName evidence="8">Hemolysin secretion protein D</fullName>
    </submittedName>
</protein>
<dbReference type="Pfam" id="PF25954">
    <property type="entry name" value="Beta-barrel_RND_2"/>
    <property type="match status" value="1"/>
</dbReference>
<evidence type="ECO:0000313" key="8">
    <source>
        <dbReference type="EMBL" id="GLR14051.1"/>
    </source>
</evidence>
<dbReference type="Pfam" id="PF25917">
    <property type="entry name" value="BSH_RND"/>
    <property type="match status" value="1"/>
</dbReference>
<feature type="domain" description="Multidrug resistance protein MdtA-like C-terminal permuted SH3" evidence="7">
    <location>
        <begin position="274"/>
        <end position="328"/>
    </location>
</feature>
<dbReference type="Pfam" id="PF25967">
    <property type="entry name" value="RND-MFP_C"/>
    <property type="match status" value="1"/>
</dbReference>
<feature type="signal peptide" evidence="4">
    <location>
        <begin position="1"/>
        <end position="17"/>
    </location>
</feature>
<keyword evidence="3" id="KW-0813">Transport</keyword>
<dbReference type="InterPro" id="IPR006143">
    <property type="entry name" value="RND_pump_MFP"/>
</dbReference>
<dbReference type="PROSITE" id="PS51257">
    <property type="entry name" value="PROKAR_LIPOPROTEIN"/>
    <property type="match status" value="1"/>
</dbReference>